<evidence type="ECO:0000313" key="3">
    <source>
        <dbReference type="Proteomes" id="UP000186246"/>
    </source>
</evidence>
<evidence type="ECO:0000313" key="1">
    <source>
        <dbReference type="EMBL" id="PQA96559.1"/>
    </source>
</evidence>
<dbReference type="SUPFAM" id="SSF56112">
    <property type="entry name" value="Protein kinase-like (PK-like)"/>
    <property type="match status" value="1"/>
</dbReference>
<gene>
    <name evidence="1" type="ORF">B0A70_05450</name>
    <name evidence="2" type="ORF">SAMN05421796_101255</name>
</gene>
<organism evidence="2 3">
    <name type="scientific">Chryseobacterium piscicola</name>
    <dbReference type="NCBI Taxonomy" id="551459"/>
    <lineage>
        <taxon>Bacteria</taxon>
        <taxon>Pseudomonadati</taxon>
        <taxon>Bacteroidota</taxon>
        <taxon>Flavobacteriia</taxon>
        <taxon>Flavobacteriales</taxon>
        <taxon>Weeksellaceae</taxon>
        <taxon>Chryseobacterium group</taxon>
        <taxon>Chryseobacterium</taxon>
    </lineage>
</organism>
<dbReference type="InterPro" id="IPR011009">
    <property type="entry name" value="Kinase-like_dom_sf"/>
</dbReference>
<keyword evidence="4" id="KW-1185">Reference proteome</keyword>
<sequence length="254" mass="29861">MKSFYAEGFRPLETKILDVLNNFKTGGILIGPGSRNVVKIFDINGERFNFKSFKQHNVVNRHVYKYYRKSKAKRSFEYAQLLLSKGFQTPEPVAYIENFDFWGVTSSYYISRQLEDSPTLMEVIVNHSFPEREKIIRQYAQLMFRLHEQGFEFLDNAPGNFIIKNEDNVYEFYMVDLNRMSFHGELNLDKRLNNFARLTSDSGVIGIISDEYAKQAGSSADYCFNKITHAINGMVRKRKMKKILKFYKFLLPRR</sequence>
<evidence type="ECO:0000313" key="2">
    <source>
        <dbReference type="EMBL" id="SIS55270.1"/>
    </source>
</evidence>
<dbReference type="STRING" id="551459.SAMN05421796_101255"/>
<dbReference type="EMBL" id="MUGO01000003">
    <property type="protein sequence ID" value="PQA96559.1"/>
    <property type="molecule type" value="Genomic_DNA"/>
</dbReference>
<dbReference type="Proteomes" id="UP000186246">
    <property type="component" value="Unassembled WGS sequence"/>
</dbReference>
<keyword evidence="2" id="KW-0418">Kinase</keyword>
<dbReference type="OrthoDB" id="9773772at2"/>
<dbReference type="EMBL" id="FTOJ01000001">
    <property type="protein sequence ID" value="SIS55270.1"/>
    <property type="molecule type" value="Genomic_DNA"/>
</dbReference>
<reference evidence="3" key="2">
    <citation type="submission" date="2017-01" db="EMBL/GenBank/DDBJ databases">
        <authorList>
            <person name="Varghese N."/>
            <person name="Submissions S."/>
        </authorList>
    </citation>
    <scope>NUCLEOTIDE SEQUENCE [LARGE SCALE GENOMIC DNA]</scope>
    <source>
        <strain evidence="3">DSM 21068</strain>
    </source>
</reference>
<dbReference type="RefSeq" id="WP_076449039.1">
    <property type="nucleotide sequence ID" value="NZ_FTOJ01000001.1"/>
</dbReference>
<dbReference type="Proteomes" id="UP000238314">
    <property type="component" value="Unassembled WGS sequence"/>
</dbReference>
<evidence type="ECO:0000313" key="4">
    <source>
        <dbReference type="Proteomes" id="UP000238314"/>
    </source>
</evidence>
<keyword evidence="2" id="KW-0808">Transferase</keyword>
<reference evidence="1 4" key="1">
    <citation type="submission" date="2016-11" db="EMBL/GenBank/DDBJ databases">
        <title>Whole genomes of Flavobacteriaceae.</title>
        <authorList>
            <person name="Stine C."/>
            <person name="Li C."/>
            <person name="Tadesse D."/>
        </authorList>
    </citation>
    <scope>NUCLEOTIDE SEQUENCE [LARGE SCALE GENOMIC DNA]</scope>
    <source>
        <strain evidence="1 4">DSM 21068</strain>
    </source>
</reference>
<proteinExistence type="predicted"/>
<name>A0A1N7K110_9FLAO</name>
<protein>
    <submittedName>
        <fullName evidence="1 2">Lipopolysaccharide kinase</fullName>
    </submittedName>
</protein>
<dbReference type="AlphaFoldDB" id="A0A1N7K110"/>
<accession>A0A1N7K110</accession>
<reference evidence="2" key="3">
    <citation type="submission" date="2017-01" db="EMBL/GenBank/DDBJ databases">
        <authorList>
            <person name="Mah S.A."/>
            <person name="Swanson W.J."/>
            <person name="Moy G.W."/>
            <person name="Vacquier V.D."/>
        </authorList>
    </citation>
    <scope>NUCLEOTIDE SEQUENCE [LARGE SCALE GENOMIC DNA]</scope>
    <source>
        <strain evidence="2">DSM 21068</strain>
    </source>
</reference>
<dbReference type="GO" id="GO:0016301">
    <property type="term" value="F:kinase activity"/>
    <property type="evidence" value="ECO:0007669"/>
    <property type="project" value="UniProtKB-KW"/>
</dbReference>
<dbReference type="Pfam" id="PF06293">
    <property type="entry name" value="Kdo"/>
    <property type="match status" value="1"/>
</dbReference>